<dbReference type="Proteomes" id="UP000606721">
    <property type="component" value="Unassembled WGS sequence"/>
</dbReference>
<dbReference type="EMBL" id="JACJQT010000005">
    <property type="protein sequence ID" value="MBD2277361.1"/>
    <property type="molecule type" value="Genomic_DNA"/>
</dbReference>
<proteinExistence type="predicted"/>
<evidence type="ECO:0000313" key="2">
    <source>
        <dbReference type="Proteomes" id="UP000606721"/>
    </source>
</evidence>
<name>A0ABR8BSJ2_APHFL</name>
<gene>
    <name evidence="1" type="ORF">H6F99_03190</name>
</gene>
<accession>A0ABR8BSJ2</accession>
<comment type="caution">
    <text evidence="1">The sequence shown here is derived from an EMBL/GenBank/DDBJ whole genome shotgun (WGS) entry which is preliminary data.</text>
</comment>
<sequence length="52" mass="6038">MKNKNFQRWQRFVMTSAMLFGLNLPQIGLTQEPPEGSVKITGYSQFEMEKLS</sequence>
<reference evidence="1 2" key="1">
    <citation type="journal article" date="2020" name="ISME J.">
        <title>Comparative genomics reveals insights into cyanobacterial evolution and habitat adaptation.</title>
        <authorList>
            <person name="Chen M.Y."/>
            <person name="Teng W.K."/>
            <person name="Zhao L."/>
            <person name="Hu C.X."/>
            <person name="Zhou Y.K."/>
            <person name="Han B.P."/>
            <person name="Song L.R."/>
            <person name="Shu W.S."/>
        </authorList>
    </citation>
    <scope>NUCLEOTIDE SEQUENCE [LARGE SCALE GENOMIC DNA]</scope>
    <source>
        <strain evidence="1 2">FACHB-1040</strain>
    </source>
</reference>
<keyword evidence="2" id="KW-1185">Reference proteome</keyword>
<protein>
    <submittedName>
        <fullName evidence="1">Uncharacterized protein</fullName>
    </submittedName>
</protein>
<dbReference type="RefSeq" id="WP_190382221.1">
    <property type="nucleotide sequence ID" value="NZ_JACJQT010000005.1"/>
</dbReference>
<evidence type="ECO:0000313" key="1">
    <source>
        <dbReference type="EMBL" id="MBD2277361.1"/>
    </source>
</evidence>
<organism evidence="1 2">
    <name type="scientific">Aphanizomenon flos-aquae FACHB-1040</name>
    <dbReference type="NCBI Taxonomy" id="2692887"/>
    <lineage>
        <taxon>Bacteria</taxon>
        <taxon>Bacillati</taxon>
        <taxon>Cyanobacteriota</taxon>
        <taxon>Cyanophyceae</taxon>
        <taxon>Nostocales</taxon>
        <taxon>Aphanizomenonaceae</taxon>
        <taxon>Aphanizomenon</taxon>
    </lineage>
</organism>